<evidence type="ECO:0008006" key="3">
    <source>
        <dbReference type="Google" id="ProtNLM"/>
    </source>
</evidence>
<protein>
    <recommendedName>
        <fullName evidence="3">DUF559 domain-containing protein</fullName>
    </recommendedName>
</protein>
<evidence type="ECO:0000313" key="1">
    <source>
        <dbReference type="EMBL" id="QHO68344.1"/>
    </source>
</evidence>
<dbReference type="EMBL" id="CP017146">
    <property type="protein sequence ID" value="QHO68344.1"/>
    <property type="molecule type" value="Genomic_DNA"/>
</dbReference>
<dbReference type="KEGG" id="mant:BHD05_00480"/>
<gene>
    <name evidence="1" type="ORF">BHD05_00480</name>
</gene>
<name>A0A7L5AG06_9MICO</name>
<accession>A0A7L5AG06</accession>
<dbReference type="Proteomes" id="UP000464507">
    <property type="component" value="Chromosome"/>
</dbReference>
<organism evidence="1 2">
    <name type="scientific">Marisediminicola antarctica</name>
    <dbReference type="NCBI Taxonomy" id="674079"/>
    <lineage>
        <taxon>Bacteria</taxon>
        <taxon>Bacillati</taxon>
        <taxon>Actinomycetota</taxon>
        <taxon>Actinomycetes</taxon>
        <taxon>Micrococcales</taxon>
        <taxon>Microbacteriaceae</taxon>
        <taxon>Marisediminicola</taxon>
    </lineage>
</organism>
<proteinExistence type="predicted"/>
<evidence type="ECO:0000313" key="2">
    <source>
        <dbReference type="Proteomes" id="UP000464507"/>
    </source>
</evidence>
<sequence>MATGRIQRLRRGVYGCAHVDEQIARAATIGGALTCVSVLRSHGVWAGDSLRLHLQLPPTSSATQDPSAQFHWARPRFGLQSPWEVTPLQSLWQALHCLDEENAIAAMESAMWTGFLRPEQIRQLALHAPRRLQDGIRRMVNNSGSGNETIVRLRLERAGFTVVAQGHVPGMGHQDLVVDDCVGLDVDGRAWHEGNDRFATDRDRDVQAEGLGRHSLRIRTAHIFRTWPHTLAVIERAVADARRDRERRRGRVIVRFDDPF</sequence>
<reference evidence="1 2" key="1">
    <citation type="submission" date="2016-09" db="EMBL/GenBank/DDBJ databases">
        <title>Complete genome sequence of microbes from the polar regions.</title>
        <authorList>
            <person name="Liao L."/>
            <person name="Chen B."/>
        </authorList>
    </citation>
    <scope>NUCLEOTIDE SEQUENCE [LARGE SCALE GENOMIC DNA]</scope>
    <source>
        <strain evidence="1 2">ZS314</strain>
    </source>
</reference>
<dbReference type="AlphaFoldDB" id="A0A7L5AG06"/>
<keyword evidence="2" id="KW-1185">Reference proteome</keyword>